<dbReference type="Pfam" id="PF08293">
    <property type="entry name" value="MRP-S33"/>
    <property type="match status" value="1"/>
</dbReference>
<keyword evidence="3" id="KW-0689">Ribosomal protein</keyword>
<keyword evidence="4" id="KW-0496">Mitochondrion</keyword>
<evidence type="ECO:0000313" key="9">
    <source>
        <dbReference type="Proteomes" id="UP001556367"/>
    </source>
</evidence>
<evidence type="ECO:0000256" key="5">
    <source>
        <dbReference type="ARBA" id="ARBA00023274"/>
    </source>
</evidence>
<proteinExistence type="inferred from homology"/>
<feature type="region of interest" description="Disordered" evidence="7">
    <location>
        <begin position="67"/>
        <end position="104"/>
    </location>
</feature>
<accession>A0ABR3IWM1</accession>
<evidence type="ECO:0000313" key="8">
    <source>
        <dbReference type="EMBL" id="KAL0947727.1"/>
    </source>
</evidence>
<dbReference type="InterPro" id="IPR013219">
    <property type="entry name" value="Ribosomal_mS33"/>
</dbReference>
<comment type="similarity">
    <text evidence="2">Belongs to the mitochondrion-specific ribosomal protein mS33 family.</text>
</comment>
<sequence>MAAPVRLAALTQLRCAVFQTSYNPTSARTGAKYLRARLRGPAMNSYYPQTLDLSQIAREFPELDIVNPDEEQRFQDVEDKKKRGKGKPKKARDAAQGRRQSRKK</sequence>
<evidence type="ECO:0000256" key="1">
    <source>
        <dbReference type="ARBA" id="ARBA00004173"/>
    </source>
</evidence>
<dbReference type="EMBL" id="JASNQZ010000015">
    <property type="protein sequence ID" value="KAL0947727.1"/>
    <property type="molecule type" value="Genomic_DNA"/>
</dbReference>
<gene>
    <name evidence="8" type="ORF">HGRIS_013810</name>
</gene>
<evidence type="ECO:0000256" key="7">
    <source>
        <dbReference type="SAM" id="MobiDB-lite"/>
    </source>
</evidence>
<evidence type="ECO:0000256" key="2">
    <source>
        <dbReference type="ARBA" id="ARBA00008970"/>
    </source>
</evidence>
<feature type="compositionally biased region" description="Basic and acidic residues" evidence="7">
    <location>
        <begin position="70"/>
        <end position="81"/>
    </location>
</feature>
<comment type="subcellular location">
    <subcellularLocation>
        <location evidence="1">Mitochondrion</location>
    </subcellularLocation>
</comment>
<dbReference type="PANTHER" id="PTHR13362:SF2">
    <property type="entry name" value="SMALL RIBOSOMAL SUBUNIT PROTEIN MS33"/>
    <property type="match status" value="1"/>
</dbReference>
<dbReference type="PANTHER" id="PTHR13362">
    <property type="entry name" value="MITOCHONDRIAL RIBOSOMAL PROTEIN S33"/>
    <property type="match status" value="1"/>
</dbReference>
<evidence type="ECO:0000256" key="6">
    <source>
        <dbReference type="ARBA" id="ARBA00035132"/>
    </source>
</evidence>
<keyword evidence="9" id="KW-1185">Reference proteome</keyword>
<dbReference type="Proteomes" id="UP001556367">
    <property type="component" value="Unassembled WGS sequence"/>
</dbReference>
<name>A0ABR3IWM1_9AGAR</name>
<comment type="caution">
    <text evidence="8">The sequence shown here is derived from an EMBL/GenBank/DDBJ whole genome shotgun (WGS) entry which is preliminary data.</text>
</comment>
<keyword evidence="5" id="KW-0687">Ribonucleoprotein</keyword>
<reference evidence="9" key="1">
    <citation type="submission" date="2024-06" db="EMBL/GenBank/DDBJ databases">
        <title>Multi-omics analyses provide insights into the biosynthesis of the anticancer antibiotic pleurotin in Hohenbuehelia grisea.</title>
        <authorList>
            <person name="Weaver J.A."/>
            <person name="Alberti F."/>
        </authorList>
    </citation>
    <scope>NUCLEOTIDE SEQUENCE [LARGE SCALE GENOMIC DNA]</scope>
    <source>
        <strain evidence="9">T-177</strain>
    </source>
</reference>
<evidence type="ECO:0000256" key="4">
    <source>
        <dbReference type="ARBA" id="ARBA00023128"/>
    </source>
</evidence>
<protein>
    <recommendedName>
        <fullName evidence="6">Small ribosomal subunit protein mS33</fullName>
    </recommendedName>
</protein>
<organism evidence="8 9">
    <name type="scientific">Hohenbuehelia grisea</name>
    <dbReference type="NCBI Taxonomy" id="104357"/>
    <lineage>
        <taxon>Eukaryota</taxon>
        <taxon>Fungi</taxon>
        <taxon>Dikarya</taxon>
        <taxon>Basidiomycota</taxon>
        <taxon>Agaricomycotina</taxon>
        <taxon>Agaricomycetes</taxon>
        <taxon>Agaricomycetidae</taxon>
        <taxon>Agaricales</taxon>
        <taxon>Pleurotineae</taxon>
        <taxon>Pleurotaceae</taxon>
        <taxon>Hohenbuehelia</taxon>
    </lineage>
</organism>
<evidence type="ECO:0000256" key="3">
    <source>
        <dbReference type="ARBA" id="ARBA00022980"/>
    </source>
</evidence>